<evidence type="ECO:0000259" key="3">
    <source>
        <dbReference type="Pfam" id="PF01757"/>
    </source>
</evidence>
<dbReference type="GO" id="GO:0016747">
    <property type="term" value="F:acyltransferase activity, transferring groups other than amino-acyl groups"/>
    <property type="evidence" value="ECO:0007669"/>
    <property type="project" value="InterPro"/>
</dbReference>
<dbReference type="GO" id="GO:0016020">
    <property type="term" value="C:membrane"/>
    <property type="evidence" value="ECO:0007669"/>
    <property type="project" value="TreeGrafter"/>
</dbReference>
<name>A0AAJ1X3D5_9ACTN</name>
<protein>
    <submittedName>
        <fullName evidence="4">Peptidoglycan/LPS O-acetylase OafA/YrhL</fullName>
    </submittedName>
</protein>
<dbReference type="InterPro" id="IPR002656">
    <property type="entry name" value="Acyl_transf_3_dom"/>
</dbReference>
<accession>A0AAJ1X3D5</accession>
<dbReference type="PANTHER" id="PTHR23028:SF53">
    <property type="entry name" value="ACYL_TRANSF_3 DOMAIN-CONTAINING PROTEIN"/>
    <property type="match status" value="1"/>
</dbReference>
<organism evidence="4 5">
    <name type="scientific">Nocardioides zeae</name>
    <dbReference type="NCBI Taxonomy" id="1457234"/>
    <lineage>
        <taxon>Bacteria</taxon>
        <taxon>Bacillati</taxon>
        <taxon>Actinomycetota</taxon>
        <taxon>Actinomycetes</taxon>
        <taxon>Propionibacteriales</taxon>
        <taxon>Nocardioidaceae</taxon>
        <taxon>Nocardioides</taxon>
    </lineage>
</organism>
<feature type="domain" description="Acyltransferase 3" evidence="3">
    <location>
        <begin position="47"/>
        <end position="391"/>
    </location>
</feature>
<dbReference type="RefSeq" id="WP_307203232.1">
    <property type="nucleotide sequence ID" value="NZ_JAUTAN010000001.1"/>
</dbReference>
<proteinExistence type="predicted"/>
<feature type="transmembrane region" description="Helical" evidence="2">
    <location>
        <begin position="43"/>
        <end position="64"/>
    </location>
</feature>
<feature type="transmembrane region" description="Helical" evidence="2">
    <location>
        <begin position="306"/>
        <end position="325"/>
    </location>
</feature>
<gene>
    <name evidence="4" type="ORF">QE405_003548</name>
</gene>
<dbReference type="PANTHER" id="PTHR23028">
    <property type="entry name" value="ACETYLTRANSFERASE"/>
    <property type="match status" value="1"/>
</dbReference>
<evidence type="ECO:0000313" key="5">
    <source>
        <dbReference type="Proteomes" id="UP001239215"/>
    </source>
</evidence>
<evidence type="ECO:0000256" key="2">
    <source>
        <dbReference type="SAM" id="Phobius"/>
    </source>
</evidence>
<evidence type="ECO:0000256" key="1">
    <source>
        <dbReference type="SAM" id="MobiDB-lite"/>
    </source>
</evidence>
<reference evidence="4" key="1">
    <citation type="submission" date="2023-07" db="EMBL/GenBank/DDBJ databases">
        <title>Functional and genomic diversity of the sorghum phyllosphere microbiome.</title>
        <authorList>
            <person name="Shade A."/>
        </authorList>
    </citation>
    <scope>NUCLEOTIDE SEQUENCE</scope>
    <source>
        <strain evidence="4">SORGH_AS_1067</strain>
    </source>
</reference>
<feature type="transmembrane region" description="Helical" evidence="2">
    <location>
        <begin position="84"/>
        <end position="107"/>
    </location>
</feature>
<dbReference type="EMBL" id="JAUTAN010000001">
    <property type="protein sequence ID" value="MDQ1106264.1"/>
    <property type="molecule type" value="Genomic_DNA"/>
</dbReference>
<feature type="transmembrane region" description="Helical" evidence="2">
    <location>
        <begin position="281"/>
        <end position="300"/>
    </location>
</feature>
<keyword evidence="2" id="KW-0812">Transmembrane</keyword>
<feature type="region of interest" description="Disordered" evidence="1">
    <location>
        <begin position="415"/>
        <end position="447"/>
    </location>
</feature>
<keyword evidence="2" id="KW-0472">Membrane</keyword>
<dbReference type="Pfam" id="PF01757">
    <property type="entry name" value="Acyl_transf_3"/>
    <property type="match status" value="1"/>
</dbReference>
<evidence type="ECO:0000313" key="4">
    <source>
        <dbReference type="EMBL" id="MDQ1106264.1"/>
    </source>
</evidence>
<feature type="compositionally biased region" description="Low complexity" evidence="1">
    <location>
        <begin position="435"/>
        <end position="446"/>
    </location>
</feature>
<keyword evidence="2" id="KW-1133">Transmembrane helix</keyword>
<feature type="transmembrane region" description="Helical" evidence="2">
    <location>
        <begin position="215"/>
        <end position="238"/>
    </location>
</feature>
<feature type="transmembrane region" description="Helical" evidence="2">
    <location>
        <begin position="372"/>
        <end position="393"/>
    </location>
</feature>
<comment type="caution">
    <text evidence="4">The sequence shown here is derived from an EMBL/GenBank/DDBJ whole genome shotgun (WGS) entry which is preliminary data.</text>
</comment>
<feature type="transmembrane region" description="Helical" evidence="2">
    <location>
        <begin position="128"/>
        <end position="146"/>
    </location>
</feature>
<sequence length="467" mass="50293">MSEQQTTAAPSRAALTGVTGTFDKASASAGIGKTRGTSGGGRAIYPLGWLRGVAALLVVVVHAYMWNRTGPFGTWPYDGVGHQLMYGVDLFVDMFFVLSGFVMWLPLAAAALTGKPGRGGALTLAKRLARVLPLYWVLTIIVWAWSNPNLPGHWEDLLLHLTFTHVYSDQYIFWTNGPAWTLAVEFHFYVLIALVTPLMHRAVVKAKSKDERIALALGVPLVLTITGLVYIAWVTQIARPATTDWSIIFSPIGKSTDFGIGMLLAVFTVAGVKLNRPTRAACAIVGAGSALGLALVRPIDTLQQEWWHPGYAIAVAVFMASIVLHSGPWPRVLSWGPLAWLGGLGYGIYLIHEPVMRWVGSMGLLPEKAPGHIFWITSICVAIPTIALAWVSANTVELIGEKLLATVDRNGRPRNYYPHLPDEAPRPPRRGAAGGPAEAPAAPTGPWRLPALARSVLGRSALARSGG</sequence>
<dbReference type="InterPro" id="IPR050879">
    <property type="entry name" value="Acyltransferase_3"/>
</dbReference>
<dbReference type="AlphaFoldDB" id="A0AAJ1X3D5"/>
<dbReference type="Proteomes" id="UP001239215">
    <property type="component" value="Unassembled WGS sequence"/>
</dbReference>
<dbReference type="GO" id="GO:0000271">
    <property type="term" value="P:polysaccharide biosynthetic process"/>
    <property type="evidence" value="ECO:0007669"/>
    <property type="project" value="TreeGrafter"/>
</dbReference>
<feature type="transmembrane region" description="Helical" evidence="2">
    <location>
        <begin position="332"/>
        <end position="352"/>
    </location>
</feature>